<comment type="caution">
    <text evidence="1">The sequence shown here is derived from an EMBL/GenBank/DDBJ whole genome shotgun (WGS) entry which is preliminary data.</text>
</comment>
<keyword evidence="2" id="KW-1185">Reference proteome</keyword>
<organism evidence="1 2">
    <name type="scientific">Sulfuriferula plumbiphila</name>
    <dbReference type="NCBI Taxonomy" id="171865"/>
    <lineage>
        <taxon>Bacteria</taxon>
        <taxon>Pseudomonadati</taxon>
        <taxon>Pseudomonadota</taxon>
        <taxon>Betaproteobacteria</taxon>
        <taxon>Nitrosomonadales</taxon>
        <taxon>Sulfuricellaceae</taxon>
        <taxon>Sulfuriferula</taxon>
    </lineage>
</organism>
<sequence length="68" mass="7743">MPGKMLQKLLAFELQTHDLSRLNINPMQLKYPFCNINADYAMLHDGSSGLPVKNFMFLPIWHLDAVGP</sequence>
<evidence type="ECO:0000313" key="2">
    <source>
        <dbReference type="Proteomes" id="UP000321337"/>
    </source>
</evidence>
<gene>
    <name evidence="1" type="ORF">TPL01_33650</name>
</gene>
<proteinExistence type="predicted"/>
<accession>A0A512LCL4</accession>
<evidence type="ECO:0000313" key="1">
    <source>
        <dbReference type="EMBL" id="GEP32227.1"/>
    </source>
</evidence>
<protein>
    <submittedName>
        <fullName evidence="1">Uncharacterized protein</fullName>
    </submittedName>
</protein>
<dbReference type="AlphaFoldDB" id="A0A512LCL4"/>
<dbReference type="EMBL" id="BKAD01000073">
    <property type="protein sequence ID" value="GEP32227.1"/>
    <property type="molecule type" value="Genomic_DNA"/>
</dbReference>
<reference evidence="1 2" key="1">
    <citation type="submission" date="2019-07" db="EMBL/GenBank/DDBJ databases">
        <title>Whole genome shotgun sequence of Thiobacillus plumbophilus NBRC 107929.</title>
        <authorList>
            <person name="Hosoyama A."/>
            <person name="Uohara A."/>
            <person name="Ohji S."/>
            <person name="Ichikawa N."/>
        </authorList>
    </citation>
    <scope>NUCLEOTIDE SEQUENCE [LARGE SCALE GENOMIC DNA]</scope>
    <source>
        <strain evidence="1 2">NBRC 107929</strain>
    </source>
</reference>
<dbReference type="Proteomes" id="UP000321337">
    <property type="component" value="Unassembled WGS sequence"/>
</dbReference>
<name>A0A512LCL4_9PROT</name>